<keyword evidence="4 8" id="KW-1133">Transmembrane helix</keyword>
<evidence type="ECO:0000313" key="10">
    <source>
        <dbReference type="EMBL" id="CAD7287757.1"/>
    </source>
</evidence>
<evidence type="ECO:0000313" key="11">
    <source>
        <dbReference type="Proteomes" id="UP000789803"/>
    </source>
</evidence>
<dbReference type="PANTHER" id="PTHR47529:SF1">
    <property type="entry name" value="PERIPLASMIC CHAPERONE PPID"/>
    <property type="match status" value="1"/>
</dbReference>
<dbReference type="SUPFAM" id="SSF109998">
    <property type="entry name" value="Triger factor/SurA peptide-binding domain-like"/>
    <property type="match status" value="1"/>
</dbReference>
<evidence type="ECO:0000256" key="7">
    <source>
        <dbReference type="ARBA" id="ARBA00038408"/>
    </source>
</evidence>
<dbReference type="EMBL" id="CAJHOF010000004">
    <property type="protein sequence ID" value="CAD7287757.1"/>
    <property type="molecule type" value="Genomic_DNA"/>
</dbReference>
<evidence type="ECO:0000256" key="4">
    <source>
        <dbReference type="ARBA" id="ARBA00022989"/>
    </source>
</evidence>
<comment type="similarity">
    <text evidence="7">Belongs to the PpiD chaperone family.</text>
</comment>
<evidence type="ECO:0000256" key="3">
    <source>
        <dbReference type="ARBA" id="ARBA00022692"/>
    </source>
</evidence>
<comment type="subcellular location">
    <subcellularLocation>
        <location evidence="1">Cell membrane</location>
        <topology evidence="1">Single-pass type II membrane protein</topology>
    </subcellularLocation>
</comment>
<evidence type="ECO:0000259" key="9">
    <source>
        <dbReference type="Pfam" id="PF13145"/>
    </source>
</evidence>
<keyword evidence="6" id="KW-0143">Chaperone</keyword>
<proteinExistence type="inferred from homology"/>
<dbReference type="InterPro" id="IPR052029">
    <property type="entry name" value="PpiD_chaperone"/>
</dbReference>
<evidence type="ECO:0000256" key="6">
    <source>
        <dbReference type="ARBA" id="ARBA00023186"/>
    </source>
</evidence>
<protein>
    <recommendedName>
        <fullName evidence="9">PpiC domain-containing protein</fullName>
    </recommendedName>
</protein>
<dbReference type="Proteomes" id="UP000789803">
    <property type="component" value="Unassembled WGS sequence"/>
</dbReference>
<dbReference type="InterPro" id="IPR000297">
    <property type="entry name" value="PPIase_PpiC"/>
</dbReference>
<gene>
    <name evidence="10" type="ORF">LMG7974_00638</name>
</gene>
<evidence type="ECO:0000256" key="2">
    <source>
        <dbReference type="ARBA" id="ARBA00022475"/>
    </source>
</evidence>
<keyword evidence="2" id="KW-1003">Cell membrane</keyword>
<evidence type="ECO:0000256" key="5">
    <source>
        <dbReference type="ARBA" id="ARBA00023136"/>
    </source>
</evidence>
<evidence type="ECO:0000256" key="1">
    <source>
        <dbReference type="ARBA" id="ARBA00004401"/>
    </source>
</evidence>
<dbReference type="InterPro" id="IPR027304">
    <property type="entry name" value="Trigger_fact/SurA_dom_sf"/>
</dbReference>
<dbReference type="RefSeq" id="WP_229932454.1">
    <property type="nucleotide sequence ID" value="NZ_CAJHOF010000004.1"/>
</dbReference>
<feature type="domain" description="PpiC" evidence="9">
    <location>
        <begin position="241"/>
        <end position="357"/>
    </location>
</feature>
<keyword evidence="11" id="KW-1185">Reference proteome</keyword>
<reference evidence="10 11" key="1">
    <citation type="submission" date="2020-11" db="EMBL/GenBank/DDBJ databases">
        <authorList>
            <person name="Peeters C."/>
        </authorList>
    </citation>
    <scope>NUCLEOTIDE SEQUENCE [LARGE SCALE GENOMIC DNA]</scope>
    <source>
        <strain evidence="10 11">LMG 7974</strain>
    </source>
</reference>
<evidence type="ECO:0000256" key="8">
    <source>
        <dbReference type="SAM" id="Phobius"/>
    </source>
</evidence>
<dbReference type="PANTHER" id="PTHR47529">
    <property type="entry name" value="PEPTIDYL-PROLYL CIS-TRANS ISOMERASE D"/>
    <property type="match status" value="1"/>
</dbReference>
<accession>A0ABN7K5V3</accession>
<name>A0ABN7K5V3_9BACT</name>
<comment type="caution">
    <text evidence="10">The sequence shown here is derived from an EMBL/GenBank/DDBJ whole genome shotgun (WGS) entry which is preliminary data.</text>
</comment>
<keyword evidence="3 8" id="KW-0812">Transmembrane</keyword>
<organism evidence="10 11">
    <name type="scientific">Campylobacter majalis</name>
    <dbReference type="NCBI Taxonomy" id="2790656"/>
    <lineage>
        <taxon>Bacteria</taxon>
        <taxon>Pseudomonadati</taxon>
        <taxon>Campylobacterota</taxon>
        <taxon>Epsilonproteobacteria</taxon>
        <taxon>Campylobacterales</taxon>
        <taxon>Campylobacteraceae</taxon>
        <taxon>Campylobacter</taxon>
    </lineage>
</organism>
<keyword evidence="5 8" id="KW-0472">Membrane</keyword>
<dbReference type="Gene3D" id="1.10.4030.10">
    <property type="entry name" value="Porin chaperone SurA, peptide-binding domain"/>
    <property type="match status" value="1"/>
</dbReference>
<feature type="transmembrane region" description="Helical" evidence="8">
    <location>
        <begin position="12"/>
        <end position="34"/>
    </location>
</feature>
<dbReference type="Pfam" id="PF13624">
    <property type="entry name" value="SurA_N_3"/>
    <property type="match status" value="1"/>
</dbReference>
<dbReference type="Pfam" id="PF13145">
    <property type="entry name" value="Rotamase_2"/>
    <property type="match status" value="1"/>
</dbReference>
<sequence length="486" mass="55553">MITWMQKNKKYLVVTIWISTIAFVGAGFVGWGAYDMNSNRANSVAKVGHRNISIQELNDKYSQLYNYYNNILGGQLTQEKASELGLDTAALQASIRDNLLLNFADDIGLIANDSDIIKYIISDENFHRDGVFNENVYKDTLRRARINPKDYEKSLQRQILLDKLHHALSIKANKDDIKMITSSFFMSDKVAFKIINADNAEIVINEDEVRKIWEENKNNYLTKRSYSLDTIYIPAMMQNADNAALMSYYDEHKDNYKDNEDKILSFEQAKEQVQKDYDLQESRTSALKAYTELKKGDLNATEILNFDEDNAPFSHDVIAEMKVGDVLKPLLYKDGYIIGVVKGIKAAHPMEYIDAREQVLEVYIKQERAKKLETKVKSKLVNFDVNNSDVVEISRASNNEVAGLDMFESATFIDGVFSSPNKNGYVLLGEKGVIYEIVEQNLLTNVSANNQTLVSENADTLKNNEVMQDLIETLTKRYKVEEYIKR</sequence>